<dbReference type="Pfam" id="PF14317">
    <property type="entry name" value="YcxB"/>
    <property type="match status" value="1"/>
</dbReference>
<organism evidence="3 4">
    <name type="scientific">Marininema halotolerans</name>
    <dbReference type="NCBI Taxonomy" id="1155944"/>
    <lineage>
        <taxon>Bacteria</taxon>
        <taxon>Bacillati</taxon>
        <taxon>Bacillota</taxon>
        <taxon>Bacilli</taxon>
        <taxon>Bacillales</taxon>
        <taxon>Thermoactinomycetaceae</taxon>
        <taxon>Marininema</taxon>
    </lineage>
</organism>
<dbReference type="Proteomes" id="UP000198660">
    <property type="component" value="Unassembled WGS sequence"/>
</dbReference>
<name>A0A1I6TUT5_9BACL</name>
<sequence>MTISYQLTKKDYLNFYRHYIFSENPGVLLLPVVVFFLIFKSSDFDSNLSSLIFVGIFGGLLVYLFWIRVGKQFENVKKAFVHLDMNFSESCWFIKSEYGESTINWSSFNKMFETKQYFYFRFHSGLSYIIPKRAFLSERQQNEFRLLAIQCMEKNKVA</sequence>
<evidence type="ECO:0000313" key="4">
    <source>
        <dbReference type="Proteomes" id="UP000198660"/>
    </source>
</evidence>
<dbReference type="InterPro" id="IPR025588">
    <property type="entry name" value="YcxB-like_C"/>
</dbReference>
<dbReference type="RefSeq" id="WP_091838402.1">
    <property type="nucleotide sequence ID" value="NZ_FPAA01000011.1"/>
</dbReference>
<keyword evidence="1" id="KW-1133">Transmembrane helix</keyword>
<dbReference type="EMBL" id="FPAA01000011">
    <property type="protein sequence ID" value="SFS92868.1"/>
    <property type="molecule type" value="Genomic_DNA"/>
</dbReference>
<evidence type="ECO:0000256" key="1">
    <source>
        <dbReference type="SAM" id="Phobius"/>
    </source>
</evidence>
<dbReference type="OrthoDB" id="339559at2"/>
<keyword evidence="4" id="KW-1185">Reference proteome</keyword>
<evidence type="ECO:0000259" key="2">
    <source>
        <dbReference type="Pfam" id="PF14317"/>
    </source>
</evidence>
<feature type="transmembrane region" description="Helical" evidence="1">
    <location>
        <begin position="20"/>
        <end position="39"/>
    </location>
</feature>
<protein>
    <submittedName>
        <fullName evidence="3">YcxB-like protein</fullName>
    </submittedName>
</protein>
<evidence type="ECO:0000313" key="3">
    <source>
        <dbReference type="EMBL" id="SFS92868.1"/>
    </source>
</evidence>
<feature type="transmembrane region" description="Helical" evidence="1">
    <location>
        <begin position="51"/>
        <end position="69"/>
    </location>
</feature>
<feature type="domain" description="YcxB-like C-terminal" evidence="2">
    <location>
        <begin position="94"/>
        <end position="147"/>
    </location>
</feature>
<reference evidence="4" key="1">
    <citation type="submission" date="2016-10" db="EMBL/GenBank/DDBJ databases">
        <authorList>
            <person name="Varghese N."/>
            <person name="Submissions S."/>
        </authorList>
    </citation>
    <scope>NUCLEOTIDE SEQUENCE [LARGE SCALE GENOMIC DNA]</scope>
    <source>
        <strain evidence="4">DSM 45789</strain>
    </source>
</reference>
<gene>
    <name evidence="3" type="ORF">SAMN05444972_11185</name>
</gene>
<proteinExistence type="predicted"/>
<dbReference type="AlphaFoldDB" id="A0A1I6TUT5"/>
<keyword evidence="1" id="KW-0812">Transmembrane</keyword>
<keyword evidence="1" id="KW-0472">Membrane</keyword>
<accession>A0A1I6TUT5</accession>